<accession>A0AC61R577</accession>
<evidence type="ECO:0000313" key="1">
    <source>
        <dbReference type="EMBL" id="TGY65023.1"/>
    </source>
</evidence>
<keyword evidence="2" id="KW-1185">Reference proteome</keyword>
<dbReference type="Proteomes" id="UP000308836">
    <property type="component" value="Unassembled WGS sequence"/>
</dbReference>
<gene>
    <name evidence="1" type="ORF">E5336_10735</name>
</gene>
<name>A0AC61R577_9FIRM</name>
<dbReference type="EMBL" id="SRYG01000025">
    <property type="protein sequence ID" value="TGY65023.1"/>
    <property type="molecule type" value="Genomic_DNA"/>
</dbReference>
<comment type="caution">
    <text evidence="1">The sequence shown here is derived from an EMBL/GenBank/DDBJ whole genome shotgun (WGS) entry which is preliminary data.</text>
</comment>
<proteinExistence type="predicted"/>
<reference evidence="1" key="1">
    <citation type="submission" date="2019-04" db="EMBL/GenBank/DDBJ databases">
        <title>Microbes associate with the intestines of laboratory mice.</title>
        <authorList>
            <person name="Navarre W."/>
            <person name="Wong E."/>
            <person name="Huang K."/>
            <person name="Tropini C."/>
            <person name="Ng K."/>
            <person name="Yu B."/>
        </authorList>
    </citation>
    <scope>NUCLEOTIDE SEQUENCE</scope>
    <source>
        <strain evidence="1">NM09_H32</strain>
    </source>
</reference>
<protein>
    <submittedName>
        <fullName evidence="1">Uncharacterized protein</fullName>
    </submittedName>
</protein>
<evidence type="ECO:0000313" key="2">
    <source>
        <dbReference type="Proteomes" id="UP000308836"/>
    </source>
</evidence>
<organism evidence="1 2">
    <name type="scientific">Dubosiella muris</name>
    <dbReference type="NCBI Taxonomy" id="3038133"/>
    <lineage>
        <taxon>Bacteria</taxon>
        <taxon>Bacillati</taxon>
        <taxon>Bacillota</taxon>
        <taxon>Erysipelotrichia</taxon>
        <taxon>Erysipelotrichales</taxon>
        <taxon>Erysipelotrichaceae</taxon>
        <taxon>Dubosiella</taxon>
    </lineage>
</organism>
<sequence>MMNQNQAYPLYQLQEIHDLKHLIDEQARIHPQAPAFRWTENKVLHTKTRLELRQDIRALTNWLFDQKIHGQTIALVGRNSYAYIVAFFALILAGNVAAPIDKDAASEEIVAMMTLGDAGGVVCAQDDPLVSCLPDSIQPLWFEDLPSLIEKGKTLPDHFESVQIDPETICAYFYTSGTTGTPKAVMLSHKNIAADINAACKNFVLTGDTVAVLPFHHCFGLVTGVLKVLNYGKATYIAPSLRRVQKTFQEQKPQTVFLVPLFVETFHKRIWSQIKQKHQETQARRKMRQCEQLLKIGIDMRKKTFKAVHDSLGGALQYIICGGAPLDQRYIDDFHAWGITILNGYGITECAPVVAVNRNHFIKKNSVGQIVDGVQVRIGEQGEVWVKGDIVMRGYYGDPEATRAVLRDGWFNTQDIGYVDRDNFLFLNGREKNLIILSNGENVSPEQIEMQLARCEEVEEVVVFARQKALCAEIYPDPAAQDAENKIAAYVQAYNDRQPRAKQIERFYFRDREFEKTPTKKIIRSQRTGV</sequence>